<dbReference type="PANTHER" id="PTHR30529">
    <property type="entry name" value="CYTOCHROME B561"/>
    <property type="match status" value="1"/>
</dbReference>
<dbReference type="InterPro" id="IPR011577">
    <property type="entry name" value="Cyt_b561_bac/Ni-Hgenase"/>
</dbReference>
<gene>
    <name evidence="15" type="ORF">MSP8886_03294</name>
</gene>
<evidence type="ECO:0000259" key="14">
    <source>
        <dbReference type="Pfam" id="PF01292"/>
    </source>
</evidence>
<comment type="similarity">
    <text evidence="12">Belongs to the cytochrome b561 family.</text>
</comment>
<dbReference type="GO" id="GO:0020037">
    <property type="term" value="F:heme binding"/>
    <property type="evidence" value="ECO:0007669"/>
    <property type="project" value="TreeGrafter"/>
</dbReference>
<dbReference type="GO" id="GO:0005886">
    <property type="term" value="C:plasma membrane"/>
    <property type="evidence" value="ECO:0007669"/>
    <property type="project" value="UniProtKB-SubCell"/>
</dbReference>
<accession>A0A1A8TMD9</accession>
<keyword evidence="3" id="KW-0813">Transport</keyword>
<dbReference type="InterPro" id="IPR016174">
    <property type="entry name" value="Di-haem_cyt_TM"/>
</dbReference>
<dbReference type="GO" id="GO:0009055">
    <property type="term" value="F:electron transfer activity"/>
    <property type="evidence" value="ECO:0007669"/>
    <property type="project" value="InterPro"/>
</dbReference>
<evidence type="ECO:0000256" key="9">
    <source>
        <dbReference type="ARBA" id="ARBA00022989"/>
    </source>
</evidence>
<dbReference type="SUPFAM" id="SSF81342">
    <property type="entry name" value="Transmembrane di-heme cytochromes"/>
    <property type="match status" value="1"/>
</dbReference>
<protein>
    <recommendedName>
        <fullName evidence="14">Cytochrome b561 bacterial/Ni-hydrogenase domain-containing protein</fullName>
    </recommendedName>
</protein>
<dbReference type="GO" id="GO:0022904">
    <property type="term" value="P:respiratory electron transport chain"/>
    <property type="evidence" value="ECO:0007669"/>
    <property type="project" value="InterPro"/>
</dbReference>
<name>A0A1A8TMD9_9GAMM</name>
<comment type="cofactor">
    <cofactor evidence="1">
        <name>heme b</name>
        <dbReference type="ChEBI" id="CHEBI:60344"/>
    </cofactor>
</comment>
<evidence type="ECO:0000256" key="7">
    <source>
        <dbReference type="ARBA" id="ARBA00022723"/>
    </source>
</evidence>
<evidence type="ECO:0000313" key="16">
    <source>
        <dbReference type="Proteomes" id="UP000092544"/>
    </source>
</evidence>
<keyword evidence="11 13" id="KW-0472">Membrane</keyword>
<feature type="transmembrane region" description="Helical" evidence="13">
    <location>
        <begin position="142"/>
        <end position="159"/>
    </location>
</feature>
<evidence type="ECO:0000256" key="10">
    <source>
        <dbReference type="ARBA" id="ARBA00023004"/>
    </source>
</evidence>
<evidence type="ECO:0000256" key="13">
    <source>
        <dbReference type="SAM" id="Phobius"/>
    </source>
</evidence>
<evidence type="ECO:0000256" key="12">
    <source>
        <dbReference type="ARBA" id="ARBA00037975"/>
    </source>
</evidence>
<evidence type="ECO:0000256" key="4">
    <source>
        <dbReference type="ARBA" id="ARBA00022475"/>
    </source>
</evidence>
<keyword evidence="4" id="KW-1003">Cell membrane</keyword>
<feature type="transmembrane region" description="Helical" evidence="13">
    <location>
        <begin position="12"/>
        <end position="31"/>
    </location>
</feature>
<evidence type="ECO:0000313" key="15">
    <source>
        <dbReference type="EMBL" id="SBS35167.1"/>
    </source>
</evidence>
<evidence type="ECO:0000256" key="2">
    <source>
        <dbReference type="ARBA" id="ARBA00004651"/>
    </source>
</evidence>
<feature type="domain" description="Cytochrome b561 bacterial/Ni-hydrogenase" evidence="14">
    <location>
        <begin position="3"/>
        <end position="167"/>
    </location>
</feature>
<feature type="transmembrane region" description="Helical" evidence="13">
    <location>
        <begin position="83"/>
        <end position="104"/>
    </location>
</feature>
<keyword evidence="7" id="KW-0479">Metal-binding</keyword>
<dbReference type="AlphaFoldDB" id="A0A1A8TMD9"/>
<keyword evidence="9 13" id="KW-1133">Transmembrane helix</keyword>
<proteinExistence type="inferred from homology"/>
<evidence type="ECO:0000256" key="1">
    <source>
        <dbReference type="ARBA" id="ARBA00001970"/>
    </source>
</evidence>
<dbReference type="GO" id="GO:0046872">
    <property type="term" value="F:metal ion binding"/>
    <property type="evidence" value="ECO:0007669"/>
    <property type="project" value="UniProtKB-KW"/>
</dbReference>
<keyword evidence="16" id="KW-1185">Reference proteome</keyword>
<keyword evidence="5" id="KW-0349">Heme</keyword>
<sequence length="177" mass="20322">MKYPKSIRAIHWLSAAIIIGLLTVGIYMTPYDEANAAFEDKLYFWHKSFGLLLFIIVIGRLIYRRKRSLPALPSGISGPERKLARLAHILFYILMVVIPILGYIQSSSYIYSNGVSFFFFDLPEVIPKNNHIYEIANALHKWLAFVLIGLIVAHVLGALRHRFFDKNKDNDVLGRML</sequence>
<dbReference type="STRING" id="1792290.MSP8886_03294"/>
<dbReference type="InterPro" id="IPR052168">
    <property type="entry name" value="Cytochrome_b561_oxidase"/>
</dbReference>
<dbReference type="Proteomes" id="UP000092544">
    <property type="component" value="Unassembled WGS sequence"/>
</dbReference>
<keyword evidence="10" id="KW-0408">Iron</keyword>
<dbReference type="RefSeq" id="WP_175365316.1">
    <property type="nucleotide sequence ID" value="NZ_FLOB01000009.1"/>
</dbReference>
<evidence type="ECO:0000256" key="8">
    <source>
        <dbReference type="ARBA" id="ARBA00022982"/>
    </source>
</evidence>
<keyword evidence="6 13" id="KW-0812">Transmembrane</keyword>
<evidence type="ECO:0000256" key="11">
    <source>
        <dbReference type="ARBA" id="ARBA00023136"/>
    </source>
</evidence>
<feature type="transmembrane region" description="Helical" evidence="13">
    <location>
        <begin position="43"/>
        <end position="63"/>
    </location>
</feature>
<dbReference type="Pfam" id="PF01292">
    <property type="entry name" value="Ni_hydr_CYTB"/>
    <property type="match status" value="1"/>
</dbReference>
<dbReference type="EMBL" id="FLOB01000009">
    <property type="protein sequence ID" value="SBS35167.1"/>
    <property type="molecule type" value="Genomic_DNA"/>
</dbReference>
<evidence type="ECO:0000256" key="5">
    <source>
        <dbReference type="ARBA" id="ARBA00022617"/>
    </source>
</evidence>
<dbReference type="PANTHER" id="PTHR30529:SF1">
    <property type="entry name" value="CYTOCHROME B561 HOMOLOG 2"/>
    <property type="match status" value="1"/>
</dbReference>
<evidence type="ECO:0000256" key="6">
    <source>
        <dbReference type="ARBA" id="ARBA00022692"/>
    </source>
</evidence>
<dbReference type="Gene3D" id="1.20.950.20">
    <property type="entry name" value="Transmembrane di-heme cytochromes, Chain C"/>
    <property type="match status" value="2"/>
</dbReference>
<evidence type="ECO:0000256" key="3">
    <source>
        <dbReference type="ARBA" id="ARBA00022448"/>
    </source>
</evidence>
<reference evidence="15 16" key="1">
    <citation type="submission" date="2016-06" db="EMBL/GenBank/DDBJ databases">
        <authorList>
            <person name="Kjaerup R.B."/>
            <person name="Dalgaard T.S."/>
            <person name="Juul-Madsen H.R."/>
        </authorList>
    </citation>
    <scope>NUCLEOTIDE SEQUENCE [LARGE SCALE GENOMIC DNA]</scope>
    <source>
        <strain evidence="15 16">CECT 8886</strain>
    </source>
</reference>
<keyword evidence="8" id="KW-0249">Electron transport</keyword>
<organism evidence="15 16">
    <name type="scientific">Marinomonas spartinae</name>
    <dbReference type="NCBI Taxonomy" id="1792290"/>
    <lineage>
        <taxon>Bacteria</taxon>
        <taxon>Pseudomonadati</taxon>
        <taxon>Pseudomonadota</taxon>
        <taxon>Gammaproteobacteria</taxon>
        <taxon>Oceanospirillales</taxon>
        <taxon>Oceanospirillaceae</taxon>
        <taxon>Marinomonas</taxon>
    </lineage>
</organism>
<comment type="subcellular location">
    <subcellularLocation>
        <location evidence="2">Cell membrane</location>
        <topology evidence="2">Multi-pass membrane protein</topology>
    </subcellularLocation>
</comment>